<feature type="compositionally biased region" description="Polar residues" evidence="1">
    <location>
        <begin position="1"/>
        <end position="17"/>
    </location>
</feature>
<dbReference type="EMBL" id="CP045897">
    <property type="protein sequence ID" value="QQP51355.1"/>
    <property type="molecule type" value="Genomic_DNA"/>
</dbReference>
<feature type="non-terminal residue" evidence="2">
    <location>
        <position position="125"/>
    </location>
</feature>
<protein>
    <submittedName>
        <fullName evidence="2">Uncharacterized protein</fullName>
    </submittedName>
</protein>
<feature type="compositionally biased region" description="Basic and acidic residues" evidence="1">
    <location>
        <begin position="27"/>
        <end position="37"/>
    </location>
</feature>
<organism evidence="2 3">
    <name type="scientific">Caligus rogercresseyi</name>
    <name type="common">Sea louse</name>
    <dbReference type="NCBI Taxonomy" id="217165"/>
    <lineage>
        <taxon>Eukaryota</taxon>
        <taxon>Metazoa</taxon>
        <taxon>Ecdysozoa</taxon>
        <taxon>Arthropoda</taxon>
        <taxon>Crustacea</taxon>
        <taxon>Multicrustacea</taxon>
        <taxon>Hexanauplia</taxon>
        <taxon>Copepoda</taxon>
        <taxon>Siphonostomatoida</taxon>
        <taxon>Caligidae</taxon>
        <taxon>Caligus</taxon>
    </lineage>
</organism>
<feature type="non-terminal residue" evidence="2">
    <location>
        <position position="1"/>
    </location>
</feature>
<evidence type="ECO:0000256" key="1">
    <source>
        <dbReference type="SAM" id="MobiDB-lite"/>
    </source>
</evidence>
<proteinExistence type="predicted"/>
<dbReference type="Proteomes" id="UP000595437">
    <property type="component" value="Chromosome 8"/>
</dbReference>
<feature type="compositionally biased region" description="Acidic residues" evidence="1">
    <location>
        <begin position="87"/>
        <end position="102"/>
    </location>
</feature>
<evidence type="ECO:0000313" key="2">
    <source>
        <dbReference type="EMBL" id="QQP51355.1"/>
    </source>
</evidence>
<keyword evidence="3" id="KW-1185">Reference proteome</keyword>
<evidence type="ECO:0000313" key="3">
    <source>
        <dbReference type="Proteomes" id="UP000595437"/>
    </source>
</evidence>
<dbReference type="AlphaFoldDB" id="A0A7T8KB16"/>
<accession>A0A7T8KB16</accession>
<gene>
    <name evidence="2" type="ORF">FKW44_012683</name>
</gene>
<feature type="compositionally biased region" description="Acidic residues" evidence="1">
    <location>
        <begin position="38"/>
        <end position="52"/>
    </location>
</feature>
<reference evidence="3" key="1">
    <citation type="submission" date="2021-01" db="EMBL/GenBank/DDBJ databases">
        <title>Caligus Genome Assembly.</title>
        <authorList>
            <person name="Gallardo-Escarate C."/>
        </authorList>
    </citation>
    <scope>NUCLEOTIDE SEQUENCE [LARGE SCALE GENOMIC DNA]</scope>
</reference>
<name>A0A7T8KB16_CALRO</name>
<feature type="region of interest" description="Disordered" evidence="1">
    <location>
        <begin position="1"/>
        <end position="125"/>
    </location>
</feature>
<sequence length="125" mass="13549">ATPSSSSTNARPPSNHSAGRKPHQHQQLRERVLKADFEDVLSEGEVDEDGDGNEIIIHEGKSVTGSPRSSGGGGGLFPRRNPTHQEEEPDLEGEESFDDEDPATPLLHPMISTPFIDPANEENDD</sequence>